<gene>
    <name evidence="6" type="ORF">Q5722_09030</name>
</gene>
<dbReference type="GO" id="GO:0016787">
    <property type="term" value="F:hydrolase activity"/>
    <property type="evidence" value="ECO:0007669"/>
    <property type="project" value="UniProtKB-KW"/>
</dbReference>
<dbReference type="InterPro" id="IPR051601">
    <property type="entry name" value="Serine_prot/Carboxylest_S33"/>
</dbReference>
<feature type="region of interest" description="Disordered" evidence="4">
    <location>
        <begin position="31"/>
        <end position="54"/>
    </location>
</feature>
<evidence type="ECO:0000256" key="1">
    <source>
        <dbReference type="ARBA" id="ARBA00010088"/>
    </source>
</evidence>
<accession>A0ABT9B0Z8</accession>
<evidence type="ECO:0000259" key="5">
    <source>
        <dbReference type="Pfam" id="PF08386"/>
    </source>
</evidence>
<dbReference type="InterPro" id="IPR013595">
    <property type="entry name" value="Pept_S33_TAP-like_C"/>
</dbReference>
<comment type="similarity">
    <text evidence="1">Belongs to the peptidase S33 family.</text>
</comment>
<dbReference type="InterPro" id="IPR029058">
    <property type="entry name" value="AB_hydrolase_fold"/>
</dbReference>
<comment type="caution">
    <text evidence="6">The sequence shown here is derived from an EMBL/GenBank/DDBJ whole genome shotgun (WGS) entry which is preliminary data.</text>
</comment>
<keyword evidence="7" id="KW-1185">Reference proteome</keyword>
<proteinExistence type="inferred from homology"/>
<evidence type="ECO:0000256" key="4">
    <source>
        <dbReference type="SAM" id="MobiDB-lite"/>
    </source>
</evidence>
<dbReference type="EMBL" id="JAUQTA010000001">
    <property type="protein sequence ID" value="MDO7868509.1"/>
    <property type="molecule type" value="Genomic_DNA"/>
</dbReference>
<dbReference type="Gene3D" id="3.40.50.1820">
    <property type="entry name" value="alpha/beta hydrolase"/>
    <property type="match status" value="1"/>
</dbReference>
<evidence type="ECO:0000313" key="6">
    <source>
        <dbReference type="EMBL" id="MDO7868509.1"/>
    </source>
</evidence>
<organism evidence="6 7">
    <name type="scientific">Nocardioides jiangxiensis</name>
    <dbReference type="NCBI Taxonomy" id="3064524"/>
    <lineage>
        <taxon>Bacteria</taxon>
        <taxon>Bacillati</taxon>
        <taxon>Actinomycetota</taxon>
        <taxon>Actinomycetes</taxon>
        <taxon>Propionibacteriales</taxon>
        <taxon>Nocardioidaceae</taxon>
        <taxon>Nocardioides</taxon>
    </lineage>
</organism>
<feature type="domain" description="Peptidase S33 tripeptidyl aminopeptidase-like C-terminal" evidence="5">
    <location>
        <begin position="418"/>
        <end position="521"/>
    </location>
</feature>
<name>A0ABT9B0Z8_9ACTN</name>
<evidence type="ECO:0000256" key="2">
    <source>
        <dbReference type="ARBA" id="ARBA00022729"/>
    </source>
</evidence>
<dbReference type="Proteomes" id="UP001233314">
    <property type="component" value="Unassembled WGS sequence"/>
</dbReference>
<keyword evidence="2" id="KW-0732">Signal</keyword>
<protein>
    <submittedName>
        <fullName evidence="6">Alpha/beta hydrolase</fullName>
    </submittedName>
</protein>
<keyword evidence="3 6" id="KW-0378">Hydrolase</keyword>
<evidence type="ECO:0000256" key="3">
    <source>
        <dbReference type="ARBA" id="ARBA00022801"/>
    </source>
</evidence>
<dbReference type="PANTHER" id="PTHR43248:SF29">
    <property type="entry name" value="TRIPEPTIDYL AMINOPEPTIDASE"/>
    <property type="match status" value="1"/>
</dbReference>
<evidence type="ECO:0000313" key="7">
    <source>
        <dbReference type="Proteomes" id="UP001233314"/>
    </source>
</evidence>
<dbReference type="PANTHER" id="PTHR43248">
    <property type="entry name" value="2-SUCCINYL-6-HYDROXY-2,4-CYCLOHEXADIENE-1-CARBOXYLATE SYNTHASE"/>
    <property type="match status" value="1"/>
</dbReference>
<sequence>MKRALPVVLVVIALVFPMALAVVVLVRDQRGDDSSTATTMPPRPDQPGSRTSPSPALARFYAQKLEWSRCRTGGDECATLEVPLDYRRPAGRTIGIAVLRNPADRSPGTARDLLVNPGGPGAPGTDLAATDSPFMKFPDTLYEHFNVVGFDPRGTGSSEPVDCLSDSELDAYTAGDPDPDTPAEVEEYVAAADSFGPGCQQRSGDLYRHLGTHDAARDMDVLRAALGDAEVDYLGVSYGTKLGATYADLFPKRVGRMVLDGADPPLTALDTMLEQAHGFQVALEAYVDDCIAGGDCYLGSSRPAALQKVRDFLDEVDARPLRVGTRELTEGGAFLGIIYPLYSKDYWPYLTDALEAALKGDGRQLLAFADLYNGRKQGGGYQDNSAEAILAINCDDDPSSLPASRIPALFPRFAEKSPTFGRIFAWGMVGCGSLGPAEDEKRQDWHLDARGAAPIVVIGTTRDPATPLAWARKMASDLASGVLITRDGDGHGGFGHGNSCVDDAVERYLIDGTVPTDNLSC</sequence>
<dbReference type="Pfam" id="PF08386">
    <property type="entry name" value="Abhydrolase_4"/>
    <property type="match status" value="1"/>
</dbReference>
<dbReference type="SUPFAM" id="SSF53474">
    <property type="entry name" value="alpha/beta-Hydrolases"/>
    <property type="match status" value="1"/>
</dbReference>
<dbReference type="RefSeq" id="WP_305027883.1">
    <property type="nucleotide sequence ID" value="NZ_JAUQTA010000001.1"/>
</dbReference>
<reference evidence="6 7" key="1">
    <citation type="submission" date="2023-07" db="EMBL/GenBank/DDBJ databases">
        <title>Nocardioides sp. nov WY-20 isolated from soil.</title>
        <authorList>
            <person name="Liu B."/>
            <person name="Wan Y."/>
        </authorList>
    </citation>
    <scope>NUCLEOTIDE SEQUENCE [LARGE SCALE GENOMIC DNA]</scope>
    <source>
        <strain evidence="6 7">WY-20</strain>
    </source>
</reference>